<dbReference type="Proteomes" id="UP001501764">
    <property type="component" value="Unassembled WGS sequence"/>
</dbReference>
<evidence type="ECO:0000313" key="3">
    <source>
        <dbReference type="Proteomes" id="UP001501764"/>
    </source>
</evidence>
<dbReference type="RefSeq" id="WP_346025850.1">
    <property type="nucleotide sequence ID" value="NZ_BAAACO010000001.1"/>
</dbReference>
<proteinExistence type="predicted"/>
<keyword evidence="1" id="KW-0812">Transmembrane</keyword>
<evidence type="ECO:0000256" key="1">
    <source>
        <dbReference type="SAM" id="Phobius"/>
    </source>
</evidence>
<keyword evidence="1" id="KW-1133">Transmembrane helix</keyword>
<feature type="transmembrane region" description="Helical" evidence="1">
    <location>
        <begin position="101"/>
        <end position="119"/>
    </location>
</feature>
<name>A0ABN1LJJ9_9CLOT</name>
<gene>
    <name evidence="2" type="ORF">GCM10008916_08350</name>
</gene>
<dbReference type="EMBL" id="BAAACO010000001">
    <property type="protein sequence ID" value="GAA0856896.1"/>
    <property type="molecule type" value="Genomic_DNA"/>
</dbReference>
<keyword evidence="3" id="KW-1185">Reference proteome</keyword>
<organism evidence="2 3">
    <name type="scientific">Clostridium nitritogenes</name>
    <dbReference type="NCBI Taxonomy" id="83340"/>
    <lineage>
        <taxon>Bacteria</taxon>
        <taxon>Bacillati</taxon>
        <taxon>Bacillota</taxon>
        <taxon>Clostridia</taxon>
        <taxon>Eubacteriales</taxon>
        <taxon>Clostridiaceae</taxon>
        <taxon>Clostridium</taxon>
    </lineage>
</organism>
<keyword evidence="1" id="KW-0472">Membrane</keyword>
<accession>A0ABN1LJJ9</accession>
<reference evidence="2 3" key="1">
    <citation type="journal article" date="2019" name="Int. J. Syst. Evol. Microbiol.">
        <title>The Global Catalogue of Microorganisms (GCM) 10K type strain sequencing project: providing services to taxonomists for standard genome sequencing and annotation.</title>
        <authorList>
            <consortium name="The Broad Institute Genomics Platform"/>
            <consortium name="The Broad Institute Genome Sequencing Center for Infectious Disease"/>
            <person name="Wu L."/>
            <person name="Ma J."/>
        </authorList>
    </citation>
    <scope>NUCLEOTIDE SEQUENCE [LARGE SCALE GENOMIC DNA]</scope>
    <source>
        <strain evidence="2 3">JCM 6485</strain>
    </source>
</reference>
<evidence type="ECO:0008006" key="4">
    <source>
        <dbReference type="Google" id="ProtNLM"/>
    </source>
</evidence>
<evidence type="ECO:0000313" key="2">
    <source>
        <dbReference type="EMBL" id="GAA0856896.1"/>
    </source>
</evidence>
<sequence length="121" mass="13446">MKVGIRTPSIKKSVSARTTGKFNRAVKSSINPLYGKKGMGWINDPKRAAYNKIYNKTTVSAKELIEDNSNNDTQVSFIETVGAIFSFIGNLIMLLVSLAQVIFYGAILIFLFYGIYLIITL</sequence>
<comment type="caution">
    <text evidence="2">The sequence shown here is derived from an EMBL/GenBank/DDBJ whole genome shotgun (WGS) entry which is preliminary data.</text>
</comment>
<protein>
    <recommendedName>
        <fullName evidence="4">Gp2</fullName>
    </recommendedName>
</protein>
<feature type="transmembrane region" description="Helical" evidence="1">
    <location>
        <begin position="75"/>
        <end position="95"/>
    </location>
</feature>